<evidence type="ECO:0000259" key="1">
    <source>
        <dbReference type="Pfam" id="PF13021"/>
    </source>
</evidence>
<feature type="domain" description="DUF3885" evidence="1">
    <location>
        <begin position="6"/>
        <end position="193"/>
    </location>
</feature>
<keyword evidence="3" id="KW-1185">Reference proteome</keyword>
<dbReference type="Proteomes" id="UP000245212">
    <property type="component" value="Unassembled WGS sequence"/>
</dbReference>
<dbReference type="EMBL" id="QETA01000006">
    <property type="protein sequence ID" value="PWF21902.1"/>
    <property type="molecule type" value="Genomic_DNA"/>
</dbReference>
<comment type="caution">
    <text evidence="2">The sequence shown here is derived from an EMBL/GenBank/DDBJ whole genome shotgun (WGS) entry which is preliminary data.</text>
</comment>
<proteinExistence type="predicted"/>
<dbReference type="AlphaFoldDB" id="A0A2V1K1L2"/>
<dbReference type="Pfam" id="PF13021">
    <property type="entry name" value="DUF3885"/>
    <property type="match status" value="1"/>
</dbReference>
<evidence type="ECO:0000313" key="2">
    <source>
        <dbReference type="EMBL" id="PWF21902.1"/>
    </source>
</evidence>
<dbReference type="InterPro" id="IPR024976">
    <property type="entry name" value="DUF3885"/>
</dbReference>
<reference evidence="3" key="1">
    <citation type="submission" date="2018-05" db="EMBL/GenBank/DDBJ databases">
        <authorList>
            <person name="Li Y."/>
        </authorList>
    </citation>
    <scope>NUCLEOTIDE SEQUENCE [LARGE SCALE GENOMIC DNA]</scope>
    <source>
        <strain evidence="3">3d-2-2</strain>
    </source>
</reference>
<accession>A0A2V1K1L2</accession>
<protein>
    <recommendedName>
        <fullName evidence="1">DUF3885 domain-containing protein</fullName>
    </recommendedName>
</protein>
<gene>
    <name evidence="2" type="ORF">DD235_14030</name>
</gene>
<name>A0A2V1K1L2_9BURK</name>
<sequence length="205" mass="23236">MDFKRITHELTGAGPYRHALFYTFPGGLRFELSEGDSPLDLMLTALHRATVIARDVFGTQDRVLVHMQRFVGASGFELRETLRELRLAGIAVPKVRAIWREADSDTDASDIGSWINCAFEVPAAKLQNLLWCALATDLSTVCPNPQCRVYLIQPASGILLHPYDDRGMDVICRDSTRLRPLYEKHHAWLLDYDRDAMERTFNPAC</sequence>
<organism evidence="2 3">
    <name type="scientific">Corticimicrobacter populi</name>
    <dbReference type="NCBI Taxonomy" id="2175229"/>
    <lineage>
        <taxon>Bacteria</taxon>
        <taxon>Pseudomonadati</taxon>
        <taxon>Pseudomonadota</taxon>
        <taxon>Betaproteobacteria</taxon>
        <taxon>Burkholderiales</taxon>
        <taxon>Alcaligenaceae</taxon>
        <taxon>Corticimicrobacter</taxon>
    </lineage>
</organism>
<evidence type="ECO:0000313" key="3">
    <source>
        <dbReference type="Proteomes" id="UP000245212"/>
    </source>
</evidence>
<dbReference type="RefSeq" id="WP_109062718.1">
    <property type="nucleotide sequence ID" value="NZ_QETA01000006.1"/>
</dbReference>